<dbReference type="Pfam" id="PF00069">
    <property type="entry name" value="Pkinase"/>
    <property type="match status" value="1"/>
</dbReference>
<evidence type="ECO:0000313" key="6">
    <source>
        <dbReference type="Proteomes" id="UP000785679"/>
    </source>
</evidence>
<comment type="caution">
    <text evidence="5">The sequence shown here is derived from an EMBL/GenBank/DDBJ whole genome shotgun (WGS) entry which is preliminary data.</text>
</comment>
<evidence type="ECO:0000256" key="3">
    <source>
        <dbReference type="SAM" id="MobiDB-lite"/>
    </source>
</evidence>
<reference evidence="5" key="1">
    <citation type="submission" date="2019-06" db="EMBL/GenBank/DDBJ databases">
        <authorList>
            <person name="Zheng W."/>
        </authorList>
    </citation>
    <scope>NUCLEOTIDE SEQUENCE</scope>
    <source>
        <strain evidence="5">QDHG01</strain>
    </source>
</reference>
<dbReference type="AlphaFoldDB" id="A0A8J8NYT8"/>
<evidence type="ECO:0000256" key="1">
    <source>
        <dbReference type="ARBA" id="ARBA00023860"/>
    </source>
</evidence>
<protein>
    <recommendedName>
        <fullName evidence="1">Casein kinase I</fullName>
    </recommendedName>
</protein>
<feature type="compositionally biased region" description="Polar residues" evidence="3">
    <location>
        <begin position="426"/>
        <end position="435"/>
    </location>
</feature>
<evidence type="ECO:0000256" key="2">
    <source>
        <dbReference type="SAM" id="Coils"/>
    </source>
</evidence>
<dbReference type="OrthoDB" id="325051at2759"/>
<dbReference type="EMBL" id="RRYP01002947">
    <property type="protein sequence ID" value="TNV84271.1"/>
    <property type="molecule type" value="Genomic_DNA"/>
</dbReference>
<feature type="region of interest" description="Disordered" evidence="3">
    <location>
        <begin position="832"/>
        <end position="886"/>
    </location>
</feature>
<dbReference type="PROSITE" id="PS50011">
    <property type="entry name" value="PROTEIN_KINASE_DOM"/>
    <property type="match status" value="1"/>
</dbReference>
<name>A0A8J8NYT8_HALGN</name>
<dbReference type="InterPro" id="IPR050235">
    <property type="entry name" value="CK1_Ser-Thr_kinase"/>
</dbReference>
<keyword evidence="2" id="KW-0175">Coiled coil</keyword>
<feature type="domain" description="Protein kinase" evidence="4">
    <location>
        <begin position="1"/>
        <end position="273"/>
    </location>
</feature>
<sequence length="886" mass="101833">MVGEYRDDEEKKSYAVKIDKQKMFTQGALAEGRFLANVGKHLSRAPKYVEHLSQDYVYYVIMEKLDETAEEYLAKKRQQGKFDEAIKDIAKQMLEAIEELHRAKHIHRDIKPSNFMMLKDRLYITDFGMQQKYVTDDGSHITEQTCLGFSGSPYYASLSTHNGNSHSRRDDLMMLGFSLLHLIVGDGSLWFTNYQDEQNGAKIQQIIHRHKVNFLHDAPPNLKLQSVHKFLQQVEKLKFDEEPNYQLYQKLFEEDITGEQAQEELINQAVAVLIKATASKLVEYEWNQALINFKKRQSESIKRKEDELAVEKRKNLELGAALKAQKEAQDAKEKEIQEGERLLAEERKHFKEKQRLFDLEQDKNMKENVLLCKKLSDREDELGKKESAIKNDKLKFELERNQIIQDIGAMLTDEQWNEVLQPREFSGSSKHNQYHQGAGWAPEPQPQEQLLNKSQLMRAWNIACTNYSQIASLKQYIESLETEKQATEMKIQELQKAFKIQNQQNDANRAQQARIKNSAQQVQANQGESQSWFKSIIKAGADYIAQIDELKKDLQRSYDSNKILIGKLQQKEKDQEQFRVVQQKLNSEVEKLHTKLTSCEVTYQLANKKHLEEKDQLIATIGRRDAEIQKYISQINYLKKSQQMNLMTEKEKEYRMGQQVLKMEQLRQHNLMLEGISHNYDDHLQTQNNSSALMEQAQPNQYQLENEASLNIQSIKNNEIGEIKAQNANPIDLSGQGVSAQAEIAAQNGRHQSSSEAKNRNSADAEESDIAIVIEEQKDEQSHYQEECDVSDTGFNDIGNTVKRTKSIVAKTKNEKNQPQNVDMVDIIKNPRLGSSGRAASAQKQEGASKDGNPHSSKGNQVPTGQGQKLQQKKSGGWSLIPRAFK</sequence>
<gene>
    <name evidence="5" type="ORF">FGO68_gene6087</name>
</gene>
<proteinExistence type="predicted"/>
<dbReference type="GO" id="GO:0005524">
    <property type="term" value="F:ATP binding"/>
    <property type="evidence" value="ECO:0007669"/>
    <property type="project" value="InterPro"/>
</dbReference>
<feature type="compositionally biased region" description="Polar residues" evidence="3">
    <location>
        <begin position="854"/>
        <end position="864"/>
    </location>
</feature>
<feature type="coiled-coil region" evidence="2">
    <location>
        <begin position="470"/>
        <end position="504"/>
    </location>
</feature>
<feature type="coiled-coil region" evidence="2">
    <location>
        <begin position="294"/>
        <end position="342"/>
    </location>
</feature>
<dbReference type="Proteomes" id="UP000785679">
    <property type="component" value="Unassembled WGS sequence"/>
</dbReference>
<dbReference type="InterPro" id="IPR011009">
    <property type="entry name" value="Kinase-like_dom_sf"/>
</dbReference>
<evidence type="ECO:0000259" key="4">
    <source>
        <dbReference type="PROSITE" id="PS50011"/>
    </source>
</evidence>
<feature type="region of interest" description="Disordered" evidence="3">
    <location>
        <begin position="743"/>
        <end position="767"/>
    </location>
</feature>
<dbReference type="Gene3D" id="1.10.510.10">
    <property type="entry name" value="Transferase(Phosphotransferase) domain 1"/>
    <property type="match status" value="1"/>
</dbReference>
<keyword evidence="6" id="KW-1185">Reference proteome</keyword>
<dbReference type="SMART" id="SM00220">
    <property type="entry name" value="S_TKc"/>
    <property type="match status" value="1"/>
</dbReference>
<accession>A0A8J8NYT8</accession>
<feature type="compositionally biased region" description="Low complexity" evidence="3">
    <location>
        <begin position="865"/>
        <end position="877"/>
    </location>
</feature>
<dbReference type="InterPro" id="IPR000719">
    <property type="entry name" value="Prot_kinase_dom"/>
</dbReference>
<organism evidence="5 6">
    <name type="scientific">Halteria grandinella</name>
    <dbReference type="NCBI Taxonomy" id="5974"/>
    <lineage>
        <taxon>Eukaryota</taxon>
        <taxon>Sar</taxon>
        <taxon>Alveolata</taxon>
        <taxon>Ciliophora</taxon>
        <taxon>Intramacronucleata</taxon>
        <taxon>Spirotrichea</taxon>
        <taxon>Stichotrichia</taxon>
        <taxon>Sporadotrichida</taxon>
        <taxon>Halteriidae</taxon>
        <taxon>Halteria</taxon>
    </lineage>
</organism>
<evidence type="ECO:0000313" key="5">
    <source>
        <dbReference type="EMBL" id="TNV84271.1"/>
    </source>
</evidence>
<dbReference type="GO" id="GO:0004672">
    <property type="term" value="F:protein kinase activity"/>
    <property type="evidence" value="ECO:0007669"/>
    <property type="project" value="InterPro"/>
</dbReference>
<feature type="region of interest" description="Disordered" evidence="3">
    <location>
        <begin position="426"/>
        <end position="445"/>
    </location>
</feature>
<dbReference type="PANTHER" id="PTHR11909">
    <property type="entry name" value="CASEIN KINASE-RELATED"/>
    <property type="match status" value="1"/>
</dbReference>
<dbReference type="SUPFAM" id="SSF56112">
    <property type="entry name" value="Protein kinase-like (PK-like)"/>
    <property type="match status" value="1"/>
</dbReference>